<dbReference type="Proteomes" id="UP000887578">
    <property type="component" value="Unplaced"/>
</dbReference>
<evidence type="ECO:0000313" key="1">
    <source>
        <dbReference type="Proteomes" id="UP000887578"/>
    </source>
</evidence>
<name>A0A914Q0B1_9BILA</name>
<sequence length="183" mass="20888">MATYAVSPSFISWLNQHLTKEKPCDSDFTSWKAYLEKAEKDHPSADIRELLKFISHDMMKDPSNPMCTMAESQKNNNDSQYIVDSSSNCTAEVQAIIDKLEKIGVSNEEEWVRLCTDELKTNFKSQNSLVSKFGAKTEMAAFVHEITNKNDLYFCVKNPKSRRCLSCEVTTPTSYISIEYLVE</sequence>
<organism evidence="1 2">
    <name type="scientific">Panagrolaimus davidi</name>
    <dbReference type="NCBI Taxonomy" id="227884"/>
    <lineage>
        <taxon>Eukaryota</taxon>
        <taxon>Metazoa</taxon>
        <taxon>Ecdysozoa</taxon>
        <taxon>Nematoda</taxon>
        <taxon>Chromadorea</taxon>
        <taxon>Rhabditida</taxon>
        <taxon>Tylenchina</taxon>
        <taxon>Panagrolaimomorpha</taxon>
        <taxon>Panagrolaimoidea</taxon>
        <taxon>Panagrolaimidae</taxon>
        <taxon>Panagrolaimus</taxon>
    </lineage>
</organism>
<evidence type="ECO:0000313" key="2">
    <source>
        <dbReference type="WBParaSite" id="PDA_v2.g22238.t1"/>
    </source>
</evidence>
<dbReference type="WBParaSite" id="PDA_v2.g22238.t1">
    <property type="protein sequence ID" value="PDA_v2.g22238.t1"/>
    <property type="gene ID" value="PDA_v2.g22238"/>
</dbReference>
<proteinExistence type="predicted"/>
<protein>
    <submittedName>
        <fullName evidence="2">Uncharacterized protein</fullName>
    </submittedName>
</protein>
<keyword evidence="1" id="KW-1185">Reference proteome</keyword>
<reference evidence="2" key="1">
    <citation type="submission" date="2022-11" db="UniProtKB">
        <authorList>
            <consortium name="WormBaseParasite"/>
        </authorList>
    </citation>
    <scope>IDENTIFICATION</scope>
</reference>
<dbReference type="AlphaFoldDB" id="A0A914Q0B1"/>
<accession>A0A914Q0B1</accession>